<accession>G3MAN5</accession>
<dbReference type="GeneID" id="18563708"/>
<organism evidence="1 2">
    <name type="scientific">Bacillus phage G</name>
    <dbReference type="NCBI Taxonomy" id="2884420"/>
    <lineage>
        <taxon>Viruses</taxon>
        <taxon>Duplodnaviria</taxon>
        <taxon>Heunggongvirae</taxon>
        <taxon>Uroviricota</taxon>
        <taxon>Caudoviricetes</taxon>
        <taxon>Donellivirus</taxon>
        <taxon>Donellivirus gee</taxon>
    </lineage>
</organism>
<sequence>MVEVLSQETQEYVDQFEAFAVGEQLSGVAYRSNTEKRVLRRDHFLRLSYSSNENWNVFDRDKFIDLILVETNKGLDLAEIRVSTKLVEDVERFRRKLMRTGFVSVNKRTIHNLHMYSVYYEIIIYDPRKLTDLLFALKDVVEVG</sequence>
<keyword evidence="2" id="KW-1185">Reference proteome</keyword>
<reference evidence="1 2" key="1">
    <citation type="submission" date="2011-09" db="EMBL/GenBank/DDBJ databases">
        <authorList>
            <person name="Pope W.H."/>
            <person name="Pedulla M.L."/>
            <person name="Ford M.E."/>
            <person name="Peebles C.L."/>
            <person name="Hatfull G.H."/>
            <person name="Hendrix R.W."/>
        </authorList>
    </citation>
    <scope>NUCLEOTIDE SEQUENCE [LARGE SCALE GENOMIC DNA]</scope>
    <source>
        <strain evidence="1">G</strain>
    </source>
</reference>
<name>G3MAN5_9CAUD</name>
<dbReference type="KEGG" id="vg:18563708"/>
<dbReference type="Proteomes" id="UP000009273">
    <property type="component" value="Segment"/>
</dbReference>
<evidence type="ECO:0000313" key="1">
    <source>
        <dbReference type="EMBL" id="AEO93752.1"/>
    </source>
</evidence>
<proteinExistence type="predicted"/>
<dbReference type="RefSeq" id="YP_009015797.1">
    <property type="nucleotide sequence ID" value="NC_023719.1"/>
</dbReference>
<protein>
    <submittedName>
        <fullName evidence="1">Gp494</fullName>
    </submittedName>
</protein>
<gene>
    <name evidence="1" type="primary">494</name>
    <name evidence="1" type="ORF">G_494</name>
</gene>
<evidence type="ECO:0000313" key="2">
    <source>
        <dbReference type="Proteomes" id="UP000009273"/>
    </source>
</evidence>
<dbReference type="EMBL" id="JN638751">
    <property type="protein sequence ID" value="AEO93752.1"/>
    <property type="molecule type" value="Genomic_DNA"/>
</dbReference>